<evidence type="ECO:0000256" key="5">
    <source>
        <dbReference type="ARBA" id="ARBA00023014"/>
    </source>
</evidence>
<dbReference type="InterPro" id="IPR022432">
    <property type="entry name" value="MqnE"/>
</dbReference>
<dbReference type="GO" id="GO:0044689">
    <property type="term" value="F:7,8-didemethyl-8-hydroxy-5-deazariboflavin synthase activity"/>
    <property type="evidence" value="ECO:0007669"/>
    <property type="project" value="TreeGrafter"/>
</dbReference>
<feature type="binding site" evidence="8">
    <location>
        <position position="85"/>
    </location>
    <ligand>
        <name>S-adenosyl-L-methionine</name>
        <dbReference type="ChEBI" id="CHEBI:59789"/>
    </ligand>
</feature>
<dbReference type="Pfam" id="PF19288">
    <property type="entry name" value="CofH_C"/>
    <property type="match status" value="1"/>
</dbReference>
<organism evidence="10 11">
    <name type="scientific">Thermocrinis minervae</name>
    <dbReference type="NCBI Taxonomy" id="381751"/>
    <lineage>
        <taxon>Bacteria</taxon>
        <taxon>Pseudomonadati</taxon>
        <taxon>Aquificota</taxon>
        <taxon>Aquificia</taxon>
        <taxon>Aquificales</taxon>
        <taxon>Aquificaceae</taxon>
        <taxon>Thermocrinis</taxon>
    </lineage>
</organism>
<feature type="binding site" evidence="8">
    <location>
        <position position="191"/>
    </location>
    <ligand>
        <name>S-adenosyl-L-methionine</name>
        <dbReference type="ChEBI" id="CHEBI:59789"/>
    </ligand>
</feature>
<sequence>MAWVVGYFAMIAHVKDKNLRRIGEKVLEGKRISPEEGLYLFERASLPFLGYLAEYVNRKKNSNFAFFIVNRQINPTNVCIYQCNFCAFGVTKSDPRAYEMTLEEILKKVEDTYLQGGREVHIVGGIPPHWKYEDYINLVRIIKERFPQMHIKAWTAIEIHHMSKISGKSYRDILLELKEAGLSALPGGGGEIFSPRVRNIIAPYKANAEQYLEVHRTAHELGIPTNATMLYGHVETYEDRIDHMERLRRLQDETGGFQVFIPLAYWPEGTRLGGKRTSSVDDLKTIAVSRIYLDNFPHIKAYWVTLGEKIAQIALNFGADDLDGTIGEEKIVHSAGTKSAYQHSKEKLIELIRGAGKIPVERDTFYNPVAIFS</sequence>
<accession>A0A1M6T3T0</accession>
<comment type="pathway">
    <text evidence="6">Quinol/quinone metabolism; menaquinone biosynthesis.</text>
</comment>
<feature type="binding site" evidence="6 7">
    <location>
        <position position="86"/>
    </location>
    <ligand>
        <name>[4Fe-4S] cluster</name>
        <dbReference type="ChEBI" id="CHEBI:49883"/>
        <note>4Fe-4S-S-AdoMet</note>
    </ligand>
</feature>
<dbReference type="NCBIfam" id="TIGR03700">
    <property type="entry name" value="mena_SCO4494"/>
    <property type="match status" value="1"/>
</dbReference>
<evidence type="ECO:0000256" key="3">
    <source>
        <dbReference type="ARBA" id="ARBA00022723"/>
    </source>
</evidence>
<comment type="catalytic activity">
    <reaction evidence="6">
        <text>3-[(1-carboxyvinyl)-oxy]benzoate + S-adenosyl-L-methionine + H2O = 6-amino-6-deoxyfutalosine + hydrogencarbonate + L-methionine + H(+)</text>
        <dbReference type="Rhea" id="RHEA:33075"/>
        <dbReference type="ChEBI" id="CHEBI:15377"/>
        <dbReference type="ChEBI" id="CHEBI:15378"/>
        <dbReference type="ChEBI" id="CHEBI:17544"/>
        <dbReference type="ChEBI" id="CHEBI:57844"/>
        <dbReference type="ChEBI" id="CHEBI:59789"/>
        <dbReference type="ChEBI" id="CHEBI:64286"/>
        <dbReference type="ChEBI" id="CHEBI:76981"/>
        <dbReference type="EC" id="2.5.1.120"/>
    </reaction>
</comment>
<dbReference type="HAMAP" id="MF_00993">
    <property type="entry name" value="MqnE"/>
    <property type="match status" value="1"/>
</dbReference>
<dbReference type="Gene3D" id="3.20.20.70">
    <property type="entry name" value="Aldolase class I"/>
    <property type="match status" value="1"/>
</dbReference>
<comment type="similarity">
    <text evidence="6">Belongs to the radical SAM superfamily. MqnE family.</text>
</comment>
<dbReference type="EMBL" id="LT670846">
    <property type="protein sequence ID" value="SHK51546.1"/>
    <property type="molecule type" value="Genomic_DNA"/>
</dbReference>
<dbReference type="GO" id="GO:0102573">
    <property type="term" value="F:aminodeoxyfutalosine synthase activity"/>
    <property type="evidence" value="ECO:0007669"/>
    <property type="project" value="UniProtKB-EC"/>
</dbReference>
<keyword evidence="4 6" id="KW-0408">Iron</keyword>
<keyword evidence="6" id="KW-0808">Transferase</keyword>
<dbReference type="PANTHER" id="PTHR43076">
    <property type="entry name" value="FO SYNTHASE (COFH)"/>
    <property type="match status" value="1"/>
</dbReference>
<feature type="binding site" evidence="6 7">
    <location>
        <position position="83"/>
    </location>
    <ligand>
        <name>[4Fe-4S] cluster</name>
        <dbReference type="ChEBI" id="CHEBI:49883"/>
        <note>4Fe-4S-S-AdoMet</note>
    </ligand>
</feature>
<evidence type="ECO:0000313" key="10">
    <source>
        <dbReference type="EMBL" id="SHK51546.1"/>
    </source>
</evidence>
<reference evidence="10 11" key="1">
    <citation type="submission" date="2016-11" db="EMBL/GenBank/DDBJ databases">
        <authorList>
            <person name="Jaros S."/>
            <person name="Januszkiewicz K."/>
            <person name="Wedrychowicz H."/>
        </authorList>
    </citation>
    <scope>NUCLEOTIDE SEQUENCE [LARGE SCALE GENOMIC DNA]</scope>
    <source>
        <strain evidence="10 11">DSM 19557</strain>
    </source>
</reference>
<evidence type="ECO:0000256" key="1">
    <source>
        <dbReference type="ARBA" id="ARBA00022485"/>
    </source>
</evidence>
<evidence type="ECO:0000256" key="8">
    <source>
        <dbReference type="PIRSR" id="PIRSR004762-2"/>
    </source>
</evidence>
<dbReference type="InterPro" id="IPR045567">
    <property type="entry name" value="CofH/MnqC-like_C"/>
</dbReference>
<proteinExistence type="inferred from homology"/>
<keyword evidence="1 6" id="KW-0004">4Fe-4S</keyword>
<dbReference type="PROSITE" id="PS51918">
    <property type="entry name" value="RADICAL_SAM"/>
    <property type="match status" value="1"/>
</dbReference>
<dbReference type="Pfam" id="PF04055">
    <property type="entry name" value="Radical_SAM"/>
    <property type="match status" value="1"/>
</dbReference>
<evidence type="ECO:0000256" key="7">
    <source>
        <dbReference type="PIRSR" id="PIRSR004762-1"/>
    </source>
</evidence>
<dbReference type="SMART" id="SM00729">
    <property type="entry name" value="Elp3"/>
    <property type="match status" value="1"/>
</dbReference>
<dbReference type="STRING" id="381751.SAMN05444391_1287"/>
<dbReference type="SFLD" id="SFLDF00343">
    <property type="entry name" value="aminofutalosine_synthase_(mqnE"/>
    <property type="match status" value="1"/>
</dbReference>
<dbReference type="InterPro" id="IPR020050">
    <property type="entry name" value="FO_synthase_su2"/>
</dbReference>
<dbReference type="PIRSF" id="PIRSF004762">
    <property type="entry name" value="CHP00423"/>
    <property type="match status" value="1"/>
</dbReference>
<keyword evidence="3 6" id="KW-0479">Metal-binding</keyword>
<evidence type="ECO:0000259" key="9">
    <source>
        <dbReference type="PROSITE" id="PS51918"/>
    </source>
</evidence>
<dbReference type="InterPro" id="IPR013785">
    <property type="entry name" value="Aldolase_TIM"/>
</dbReference>
<feature type="domain" description="Radical SAM core" evidence="9">
    <location>
        <begin position="65"/>
        <end position="294"/>
    </location>
</feature>
<dbReference type="PANTHER" id="PTHR43076:SF7">
    <property type="entry name" value="AMINODEOXYFUTALOSINE SYNTHASE"/>
    <property type="match status" value="1"/>
</dbReference>
<dbReference type="GO" id="GO:0051539">
    <property type="term" value="F:4 iron, 4 sulfur cluster binding"/>
    <property type="evidence" value="ECO:0007669"/>
    <property type="project" value="UniProtKB-KW"/>
</dbReference>
<dbReference type="SFLD" id="SFLDF00342">
    <property type="entry name" value="cyclic_dehypoxanthine_futalosi"/>
    <property type="match status" value="1"/>
</dbReference>
<keyword evidence="6" id="KW-0474">Menaquinone biosynthesis</keyword>
<dbReference type="InterPro" id="IPR007197">
    <property type="entry name" value="rSAM"/>
</dbReference>
<keyword evidence="5 6" id="KW-0411">Iron-sulfur</keyword>
<dbReference type="CDD" id="cd01335">
    <property type="entry name" value="Radical_SAM"/>
    <property type="match status" value="1"/>
</dbReference>
<keyword evidence="2 6" id="KW-0949">S-adenosyl-L-methionine</keyword>
<evidence type="ECO:0000256" key="2">
    <source>
        <dbReference type="ARBA" id="ARBA00022691"/>
    </source>
</evidence>
<dbReference type="SFLD" id="SFLDS00029">
    <property type="entry name" value="Radical_SAM"/>
    <property type="match status" value="2"/>
</dbReference>
<evidence type="ECO:0000256" key="4">
    <source>
        <dbReference type="ARBA" id="ARBA00023004"/>
    </source>
</evidence>
<feature type="binding site" evidence="6 7">
    <location>
        <position position="79"/>
    </location>
    <ligand>
        <name>[4Fe-4S] cluster</name>
        <dbReference type="ChEBI" id="CHEBI:49883"/>
        <note>4Fe-4S-S-AdoMet</note>
    </ligand>
</feature>
<keyword evidence="11" id="KW-1185">Reference proteome</keyword>
<comment type="cofactor">
    <cofactor evidence="6 7">
        <name>[4Fe-4S] cluster</name>
        <dbReference type="ChEBI" id="CHEBI:49883"/>
    </cofactor>
    <text evidence="6 7">Binds 1 [4Fe-4S] cluster. The cluster is coordinated with 3 cysteines and an exchangeable S-adenosyl-L-methionine.</text>
</comment>
<dbReference type="SFLD" id="SFLDG01064">
    <property type="entry name" value="F420__menaquinone_cofactor_bio"/>
    <property type="match status" value="2"/>
</dbReference>
<dbReference type="InterPro" id="IPR006638">
    <property type="entry name" value="Elp3/MiaA/NifB-like_rSAM"/>
</dbReference>
<dbReference type="SUPFAM" id="SSF102114">
    <property type="entry name" value="Radical SAM enzymes"/>
    <property type="match status" value="1"/>
</dbReference>
<dbReference type="NCBIfam" id="TIGR00423">
    <property type="entry name" value="CofH family radical SAM protein"/>
    <property type="match status" value="1"/>
</dbReference>
<dbReference type="GO" id="GO:0009234">
    <property type="term" value="P:menaquinone biosynthetic process"/>
    <property type="evidence" value="ECO:0007669"/>
    <property type="project" value="UniProtKB-UniRule"/>
</dbReference>
<name>A0A1M6T3T0_9AQUI</name>
<dbReference type="SFLD" id="SFLDG01389">
    <property type="entry name" value="menaquinone_synthsis_involved"/>
    <property type="match status" value="2"/>
</dbReference>
<evidence type="ECO:0000313" key="11">
    <source>
        <dbReference type="Proteomes" id="UP000189810"/>
    </source>
</evidence>
<dbReference type="GO" id="GO:0005506">
    <property type="term" value="F:iron ion binding"/>
    <property type="evidence" value="ECO:0007669"/>
    <property type="project" value="UniProtKB-UniRule"/>
</dbReference>
<comment type="function">
    <text evidence="6">Radical SAM enzyme that catalyzes the addition of the adenosyl radical to the double bond of 3-[(1-carboxyvinyl)oxy]benzoate, leading to aminodeoxyfutalosine (AFL), a key intermediate in the formation of menaquinone (MK, vitamin K2) from chorismate.</text>
</comment>
<dbReference type="InterPro" id="IPR034405">
    <property type="entry name" value="F420"/>
</dbReference>
<gene>
    <name evidence="6" type="primary">mqnE</name>
    <name evidence="10" type="ORF">SAMN05444391_1287</name>
</gene>
<dbReference type="EC" id="2.5.1.120" evidence="6"/>
<evidence type="ECO:0000256" key="6">
    <source>
        <dbReference type="HAMAP-Rule" id="MF_00993"/>
    </source>
</evidence>
<protein>
    <recommendedName>
        <fullName evidence="6">Aminodeoxyfutalosine synthase</fullName>
        <shortName evidence="6">AFL synthase</shortName>
        <shortName evidence="6">Aminofutalosine synthase</shortName>
        <ecNumber evidence="6">2.5.1.120</ecNumber>
    </recommendedName>
    <alternativeName>
        <fullName evidence="6">Menaquinone biosynthetic enzyme MqnE</fullName>
    </alternativeName>
</protein>
<dbReference type="Proteomes" id="UP000189810">
    <property type="component" value="Chromosome I"/>
</dbReference>
<dbReference type="InterPro" id="IPR058240">
    <property type="entry name" value="rSAM_sf"/>
</dbReference>
<dbReference type="AlphaFoldDB" id="A0A1M6T3T0"/>
<dbReference type="UniPathway" id="UPA00079"/>